<keyword evidence="2" id="KW-1185">Reference proteome</keyword>
<comment type="caution">
    <text evidence="1">The sequence shown here is derived from an EMBL/GenBank/DDBJ whole genome shotgun (WGS) entry which is preliminary data.</text>
</comment>
<gene>
    <name evidence="1" type="ORF">E5331_17230</name>
</gene>
<sequence length="360" mass="38977">MRGIVSLFVIGAALLSGSVHGKVPENLLPTEKEKTAFLDEADDFLDALPDGYQDRQGDAVLHALRGQTAELQNVRMSRNAASLSSDKVETEDLLGTGAARGIKMRLYRNKGKDSEKLPLLIYLHGGGWTFGSINSCGSFCMRLAETGDVNVLAVDYRLAPENPYPSGLMDCVSAVEYAFAHAEEWGCSPQRISIGGDSSGGNLALATAMYMEDSELKDKIRSLVLFYPVLKSYPDKSASWKRYSRGYGLDSRLMESFIEAYLNAPADGGPSVKSDAKEAMVSPAEASDEQISKLPPILIVGAERDILYDQGKEFAARLKGKGNDAEHITFPGAVHLFITVEGQPTAFNKSISITSAYLSE</sequence>
<protein>
    <submittedName>
        <fullName evidence="1">Alpha/beta hydrolase</fullName>
    </submittedName>
</protein>
<dbReference type="EMBL" id="SRYB01000035">
    <property type="protein sequence ID" value="TGY76847.1"/>
    <property type="molecule type" value="Genomic_DNA"/>
</dbReference>
<name>A0AC61RI26_9BACT</name>
<evidence type="ECO:0000313" key="2">
    <source>
        <dbReference type="Proteomes" id="UP000306319"/>
    </source>
</evidence>
<accession>A0AC61RI26</accession>
<evidence type="ECO:0000313" key="1">
    <source>
        <dbReference type="EMBL" id="TGY76847.1"/>
    </source>
</evidence>
<dbReference type="Proteomes" id="UP000306319">
    <property type="component" value="Unassembled WGS sequence"/>
</dbReference>
<reference evidence="1" key="1">
    <citation type="submission" date="2019-04" db="EMBL/GenBank/DDBJ databases">
        <title>Microbes associate with the intestines of laboratory mice.</title>
        <authorList>
            <person name="Navarre W."/>
            <person name="Wong E."/>
            <person name="Huang K."/>
            <person name="Tropini C."/>
            <person name="Ng K."/>
            <person name="Yu B."/>
        </authorList>
    </citation>
    <scope>NUCLEOTIDE SEQUENCE</scope>
    <source>
        <strain evidence="1">NM04_E33</strain>
    </source>
</reference>
<proteinExistence type="predicted"/>
<keyword evidence="1" id="KW-0378">Hydrolase</keyword>
<organism evidence="1 2">
    <name type="scientific">Lepagella muris</name>
    <dbReference type="NCBI Taxonomy" id="3032870"/>
    <lineage>
        <taxon>Bacteria</taxon>
        <taxon>Pseudomonadati</taxon>
        <taxon>Bacteroidota</taxon>
        <taxon>Bacteroidia</taxon>
        <taxon>Bacteroidales</taxon>
        <taxon>Muribaculaceae</taxon>
        <taxon>Lepagella</taxon>
    </lineage>
</organism>